<proteinExistence type="predicted"/>
<reference evidence="1 2" key="1">
    <citation type="journal article" date="2016" name="Genome Announc.">
        <title>Genome Sequence of Madurella mycetomatis mm55, Isolated from a Human Mycetoma Case in Sudan.</title>
        <authorList>
            <person name="Smit S."/>
            <person name="Derks M.F."/>
            <person name="Bervoets S."/>
            <person name="Fahal A."/>
            <person name="van Leeuwen W."/>
            <person name="van Belkum A."/>
            <person name="van de Sande W.W."/>
        </authorList>
    </citation>
    <scope>NUCLEOTIDE SEQUENCE [LARGE SCALE GENOMIC DNA]</scope>
    <source>
        <strain evidence="2">mm55</strain>
    </source>
</reference>
<name>A0A175VVV1_9PEZI</name>
<keyword evidence="2" id="KW-1185">Reference proteome</keyword>
<dbReference type="OrthoDB" id="10507197at2759"/>
<gene>
    <name evidence="1" type="ORF">MMYC01_208391</name>
</gene>
<organism evidence="1 2">
    <name type="scientific">Madurella mycetomatis</name>
    <dbReference type="NCBI Taxonomy" id="100816"/>
    <lineage>
        <taxon>Eukaryota</taxon>
        <taxon>Fungi</taxon>
        <taxon>Dikarya</taxon>
        <taxon>Ascomycota</taxon>
        <taxon>Pezizomycotina</taxon>
        <taxon>Sordariomycetes</taxon>
        <taxon>Sordariomycetidae</taxon>
        <taxon>Sordariales</taxon>
        <taxon>Sordariales incertae sedis</taxon>
        <taxon>Madurella</taxon>
    </lineage>
</organism>
<protein>
    <submittedName>
        <fullName evidence="1">Uncharacterized protein</fullName>
    </submittedName>
</protein>
<dbReference type="Proteomes" id="UP000078237">
    <property type="component" value="Unassembled WGS sequence"/>
</dbReference>
<sequence length="110" mass="11988">FDLDLDSIGCTNAQLIGVYPRAYHLLNGASITITDKKRSKMVTLSPQQAHSLVTAFFHDMVNTAMGRVRDFTTHANVHKAVARSSQVACETKVPDALHNIYTDLSNVASG</sequence>
<dbReference type="VEuPathDB" id="FungiDB:MMYC01_208391"/>
<accession>A0A175VVV1</accession>
<comment type="caution">
    <text evidence="1">The sequence shown here is derived from an EMBL/GenBank/DDBJ whole genome shotgun (WGS) entry which is preliminary data.</text>
</comment>
<dbReference type="EMBL" id="LCTW02000255">
    <property type="protein sequence ID" value="KXX75677.1"/>
    <property type="molecule type" value="Genomic_DNA"/>
</dbReference>
<evidence type="ECO:0000313" key="2">
    <source>
        <dbReference type="Proteomes" id="UP000078237"/>
    </source>
</evidence>
<dbReference type="AlphaFoldDB" id="A0A175VVV1"/>
<feature type="non-terminal residue" evidence="1">
    <location>
        <position position="1"/>
    </location>
</feature>
<evidence type="ECO:0000313" key="1">
    <source>
        <dbReference type="EMBL" id="KXX75677.1"/>
    </source>
</evidence>